<evidence type="ECO:0000313" key="1">
    <source>
        <dbReference type="EMBL" id="GAA1558222.1"/>
    </source>
</evidence>
<keyword evidence="2" id="KW-1185">Reference proteome</keyword>
<comment type="caution">
    <text evidence="1">The sequence shown here is derived from an EMBL/GenBank/DDBJ whole genome shotgun (WGS) entry which is preliminary data.</text>
</comment>
<accession>A0ABP4N9T0</accession>
<reference evidence="2" key="1">
    <citation type="journal article" date="2019" name="Int. J. Syst. Evol. Microbiol.">
        <title>The Global Catalogue of Microorganisms (GCM) 10K type strain sequencing project: providing services to taxonomists for standard genome sequencing and annotation.</title>
        <authorList>
            <consortium name="The Broad Institute Genomics Platform"/>
            <consortium name="The Broad Institute Genome Sequencing Center for Infectious Disease"/>
            <person name="Wu L."/>
            <person name="Ma J."/>
        </authorList>
    </citation>
    <scope>NUCLEOTIDE SEQUENCE [LARGE SCALE GENOMIC DNA]</scope>
    <source>
        <strain evidence="2">JCM 15933</strain>
    </source>
</reference>
<dbReference type="PANTHER" id="PTHR34724:SF2">
    <property type="entry name" value="OS12G0596101 PROTEIN"/>
    <property type="match status" value="1"/>
</dbReference>
<protein>
    <submittedName>
        <fullName evidence="1">Uncharacterized protein</fullName>
    </submittedName>
</protein>
<dbReference type="PANTHER" id="PTHR34724">
    <property type="entry name" value="OS12G0596101 PROTEIN"/>
    <property type="match status" value="1"/>
</dbReference>
<name>A0ABP4N9T0_9ACTN</name>
<evidence type="ECO:0000313" key="2">
    <source>
        <dbReference type="Proteomes" id="UP001501470"/>
    </source>
</evidence>
<dbReference type="EMBL" id="BAAAQD010000027">
    <property type="protein sequence ID" value="GAA1558222.1"/>
    <property type="molecule type" value="Genomic_DNA"/>
</dbReference>
<gene>
    <name evidence="1" type="ORF">GCM10009827_093950</name>
</gene>
<proteinExistence type="predicted"/>
<organism evidence="1 2">
    <name type="scientific">Dactylosporangium maewongense</name>
    <dbReference type="NCBI Taxonomy" id="634393"/>
    <lineage>
        <taxon>Bacteria</taxon>
        <taxon>Bacillati</taxon>
        <taxon>Actinomycetota</taxon>
        <taxon>Actinomycetes</taxon>
        <taxon>Micromonosporales</taxon>
        <taxon>Micromonosporaceae</taxon>
        <taxon>Dactylosporangium</taxon>
    </lineage>
</organism>
<sequence>MCQRATCKTCGKATYTGCGNHVDTVLAGVPQSQRCACEAKPPTVRLLSWLRRR</sequence>
<dbReference type="Proteomes" id="UP001501470">
    <property type="component" value="Unassembled WGS sequence"/>
</dbReference>